<gene>
    <name evidence="7" type="ORF">DC20_15165</name>
</gene>
<dbReference type="RefSeq" id="WP_062544608.1">
    <property type="nucleotide sequence ID" value="NZ_CP012643.1"/>
</dbReference>
<keyword evidence="4 5" id="KW-0472">Membrane</keyword>
<keyword evidence="3 5" id="KW-1133">Transmembrane helix</keyword>
<comment type="subcellular location">
    <subcellularLocation>
        <location evidence="1">Membrane</location>
        <topology evidence="1">Multi-pass membrane protein</topology>
    </subcellularLocation>
</comment>
<evidence type="ECO:0000256" key="5">
    <source>
        <dbReference type="SAM" id="Phobius"/>
    </source>
</evidence>
<dbReference type="Pfam" id="PF02674">
    <property type="entry name" value="Colicin_V"/>
    <property type="match status" value="1"/>
</dbReference>
<proteinExistence type="predicted"/>
<feature type="domain" description="SCP" evidence="6">
    <location>
        <begin position="201"/>
        <end position="316"/>
    </location>
</feature>
<dbReference type="Gene3D" id="3.40.33.10">
    <property type="entry name" value="CAP"/>
    <property type="match status" value="1"/>
</dbReference>
<dbReference type="KEGG" id="rti:DC20_15165"/>
<dbReference type="EMBL" id="CP012643">
    <property type="protein sequence ID" value="ALJ00067.1"/>
    <property type="molecule type" value="Genomic_DNA"/>
</dbReference>
<dbReference type="CDD" id="cd05379">
    <property type="entry name" value="CAP_bacterial"/>
    <property type="match status" value="1"/>
</dbReference>
<evidence type="ECO:0000256" key="3">
    <source>
        <dbReference type="ARBA" id="ARBA00022989"/>
    </source>
</evidence>
<evidence type="ECO:0000256" key="1">
    <source>
        <dbReference type="ARBA" id="ARBA00004141"/>
    </source>
</evidence>
<name>A0A0P0CZ82_9BACT</name>
<dbReference type="GO" id="GO:0009403">
    <property type="term" value="P:toxin biosynthetic process"/>
    <property type="evidence" value="ECO:0007669"/>
    <property type="project" value="InterPro"/>
</dbReference>
<sequence length="318" mass="35661">MNYIDLLILFIVLSSLWTGWYRGFAHGVLDLIRWVGSLIIGLSLYPFVAEWLEKVVDWNELWLLPISFFIVAVLASILIQAIGDRILAQFPNTVHRSKANQVLGLIPGFLSGLVTAAIVVVLLTAFPLPQNIQEEVQESALATRISAVSEKAEVALSPIFDKALNRTMRKVTVQPGSEEVIELPYKVTSMKPRPDLEAEMLQLVNEERAKQNLRPLAADTSLRRVARLHSEDMFRRGYFSHYTPEGWSPFDRIRKAKVPFRLAGENLALAPTLDIAHEGLMNSPGHRANILRGGFGRVGIGVLQGSDRRLMITQNFRN</sequence>
<organism evidence="7 8">
    <name type="scientific">Rufibacter tibetensis</name>
    <dbReference type="NCBI Taxonomy" id="512763"/>
    <lineage>
        <taxon>Bacteria</taxon>
        <taxon>Pseudomonadati</taxon>
        <taxon>Bacteroidota</taxon>
        <taxon>Cytophagia</taxon>
        <taxon>Cytophagales</taxon>
        <taxon>Hymenobacteraceae</taxon>
        <taxon>Rufibacter</taxon>
    </lineage>
</organism>
<keyword evidence="2 5" id="KW-0812">Transmembrane</keyword>
<dbReference type="PANTHER" id="PTHR31157:SF1">
    <property type="entry name" value="SCP DOMAIN-CONTAINING PROTEIN"/>
    <property type="match status" value="1"/>
</dbReference>
<dbReference type="GO" id="GO:0016020">
    <property type="term" value="C:membrane"/>
    <property type="evidence" value="ECO:0007669"/>
    <property type="project" value="UniProtKB-SubCell"/>
</dbReference>
<dbReference type="InterPro" id="IPR035940">
    <property type="entry name" value="CAP_sf"/>
</dbReference>
<dbReference type="Pfam" id="PF00188">
    <property type="entry name" value="CAP"/>
    <property type="match status" value="1"/>
</dbReference>
<feature type="transmembrane region" description="Helical" evidence="5">
    <location>
        <begin position="6"/>
        <end position="24"/>
    </location>
</feature>
<dbReference type="Proteomes" id="UP000061382">
    <property type="component" value="Chromosome"/>
</dbReference>
<dbReference type="InterPro" id="IPR003825">
    <property type="entry name" value="Colicin-V_CvpA"/>
</dbReference>
<evidence type="ECO:0000313" key="8">
    <source>
        <dbReference type="Proteomes" id="UP000061382"/>
    </source>
</evidence>
<keyword evidence="8" id="KW-1185">Reference proteome</keyword>
<evidence type="ECO:0000256" key="2">
    <source>
        <dbReference type="ARBA" id="ARBA00022692"/>
    </source>
</evidence>
<reference evidence="7 8" key="1">
    <citation type="submission" date="2015-08" db="EMBL/GenBank/DDBJ databases">
        <title>Complete genome sequence of Rufibacter tibetensis strain 1351t, a radiation-resistant bacterium from tibet plateau.</title>
        <authorList>
            <person name="Dai J."/>
        </authorList>
    </citation>
    <scope>NUCLEOTIDE SEQUENCE [LARGE SCALE GENOMIC DNA]</scope>
    <source>
        <strain evidence="7 8">1351</strain>
    </source>
</reference>
<evidence type="ECO:0000313" key="7">
    <source>
        <dbReference type="EMBL" id="ALJ00067.1"/>
    </source>
</evidence>
<dbReference type="PANTHER" id="PTHR31157">
    <property type="entry name" value="SCP DOMAIN-CONTAINING PROTEIN"/>
    <property type="match status" value="1"/>
</dbReference>
<dbReference type="PATRIC" id="fig|512763.3.peg.3336"/>
<evidence type="ECO:0000259" key="6">
    <source>
        <dbReference type="Pfam" id="PF00188"/>
    </source>
</evidence>
<dbReference type="OrthoDB" id="982527at2"/>
<dbReference type="AlphaFoldDB" id="A0A0P0CZ82"/>
<dbReference type="SUPFAM" id="SSF55797">
    <property type="entry name" value="PR-1-like"/>
    <property type="match status" value="1"/>
</dbReference>
<feature type="transmembrane region" description="Helical" evidence="5">
    <location>
        <begin position="102"/>
        <end position="126"/>
    </location>
</feature>
<protein>
    <submittedName>
        <fullName evidence="7">Colicin V production protein</fullName>
    </submittedName>
</protein>
<evidence type="ECO:0000256" key="4">
    <source>
        <dbReference type="ARBA" id="ARBA00023136"/>
    </source>
</evidence>
<feature type="transmembrane region" description="Helical" evidence="5">
    <location>
        <begin position="31"/>
        <end position="49"/>
    </location>
</feature>
<dbReference type="STRING" id="512763.DC20_15165"/>
<dbReference type="InterPro" id="IPR014044">
    <property type="entry name" value="CAP_dom"/>
</dbReference>
<feature type="transmembrane region" description="Helical" evidence="5">
    <location>
        <begin position="61"/>
        <end position="82"/>
    </location>
</feature>
<accession>A0A0P0CZ82</accession>